<dbReference type="InterPro" id="IPR051726">
    <property type="entry name" value="Chitin_Synth_Reg"/>
</dbReference>
<evidence type="ECO:0000313" key="2">
    <source>
        <dbReference type="EMBL" id="CAE0039726.1"/>
    </source>
</evidence>
<reference evidence="2" key="1">
    <citation type="submission" date="2021-01" db="EMBL/GenBank/DDBJ databases">
        <authorList>
            <person name="Corre E."/>
            <person name="Pelletier E."/>
            <person name="Niang G."/>
            <person name="Scheremetjew M."/>
            <person name="Finn R."/>
            <person name="Kale V."/>
            <person name="Holt S."/>
            <person name="Cochrane G."/>
            <person name="Meng A."/>
            <person name="Brown T."/>
            <person name="Cohen L."/>
        </authorList>
    </citation>
    <scope>NUCLEOTIDE SEQUENCE</scope>
    <source>
        <strain evidence="2">CCMP 769</strain>
    </source>
</reference>
<organism evidence="2">
    <name type="scientific">Rhodosorus marinus</name>
    <dbReference type="NCBI Taxonomy" id="101924"/>
    <lineage>
        <taxon>Eukaryota</taxon>
        <taxon>Rhodophyta</taxon>
        <taxon>Stylonematophyceae</taxon>
        <taxon>Stylonematales</taxon>
        <taxon>Stylonemataceae</taxon>
        <taxon>Rhodosorus</taxon>
    </lineage>
</organism>
<gene>
    <name evidence="2" type="ORF">RMAR00112_LOCUS7685</name>
</gene>
<dbReference type="InterPro" id="IPR011990">
    <property type="entry name" value="TPR-like_helical_dom_sf"/>
</dbReference>
<dbReference type="SMART" id="SM00671">
    <property type="entry name" value="SEL1"/>
    <property type="match status" value="6"/>
</dbReference>
<dbReference type="PANTHER" id="PTHR46430">
    <property type="entry name" value="PROTEIN SKT5-RELATED"/>
    <property type="match status" value="1"/>
</dbReference>
<accession>A0A7S2ZGT3</accession>
<dbReference type="Gene3D" id="1.25.40.10">
    <property type="entry name" value="Tetratricopeptide repeat domain"/>
    <property type="match status" value="2"/>
</dbReference>
<protein>
    <submittedName>
        <fullName evidence="2">Uncharacterized protein</fullName>
    </submittedName>
</protein>
<sequence>MRTQRVARQGLSGFRELSYSAHPETRALLKEVDSLLLALKPVEGIPFPRPHLVNKGNEAFRLASLAAERGSEEAKVRVAECTLWGFGRKSCPREAFRSLKDVCYSGVPEAFALRAQILWMQVEDDYILPSHATSERKSVGEGNQVKLVEVEVDNHGDLIKDPEKKKIKQLRVENMNRAAAGNPLTADVAKEELEKKESERKDNIIACYEAAADLGYVKAEVELGKYFLQSKNDSQNAYKWFQQAAAKKFPAAYYHLGAMQQNGYGDVKPDLSAGLKSFGMAASLGHSQSLLHMGVCSIHGTLGVEKNPKAGLDMVTKAVENDYPAAVHYLALMYHNGIDPVQVSDRRFTMLLESAADLGSPDAMYLLGDVYYKGDCGLESNLRRAFELFVEATQFQHAEAQYAAGLMCLYGLGTKQDLTQASELIGSAAGQDYLPAMRSLGELYINGDFGIKMDALGKAWLERADATEREQKSYDVGVPVIESTEL</sequence>
<evidence type="ECO:0000256" key="1">
    <source>
        <dbReference type="ARBA" id="ARBA00022737"/>
    </source>
</evidence>
<dbReference type="AlphaFoldDB" id="A0A7S2ZGT3"/>
<proteinExistence type="predicted"/>
<dbReference type="SUPFAM" id="SSF81901">
    <property type="entry name" value="HCP-like"/>
    <property type="match status" value="2"/>
</dbReference>
<keyword evidence="1" id="KW-0677">Repeat</keyword>
<dbReference type="InterPro" id="IPR006597">
    <property type="entry name" value="Sel1-like"/>
</dbReference>
<dbReference type="Pfam" id="PF08238">
    <property type="entry name" value="Sel1"/>
    <property type="match status" value="8"/>
</dbReference>
<dbReference type="PANTHER" id="PTHR46430:SF1">
    <property type="entry name" value="CHITIN SYNTHASE REGULATOR SKT5-RELATED"/>
    <property type="match status" value="1"/>
</dbReference>
<dbReference type="EMBL" id="HBHW01010144">
    <property type="protein sequence ID" value="CAE0039726.1"/>
    <property type="molecule type" value="Transcribed_RNA"/>
</dbReference>
<name>A0A7S2ZGT3_9RHOD</name>